<dbReference type="Pfam" id="PF04397">
    <property type="entry name" value="LytTR"/>
    <property type="match status" value="1"/>
</dbReference>
<evidence type="ECO:0000259" key="2">
    <source>
        <dbReference type="PROSITE" id="PS50110"/>
    </source>
</evidence>
<feature type="modified residue" description="4-aspartylphosphate" evidence="1">
    <location>
        <position position="57"/>
    </location>
</feature>
<dbReference type="PANTHER" id="PTHR37299">
    <property type="entry name" value="TRANSCRIPTIONAL REGULATOR-RELATED"/>
    <property type="match status" value="1"/>
</dbReference>
<dbReference type="InterPro" id="IPR001789">
    <property type="entry name" value="Sig_transdc_resp-reg_receiver"/>
</dbReference>
<gene>
    <name evidence="3" type="ORF">DFQ11_10846</name>
</gene>
<proteinExistence type="predicted"/>
<sequence length="259" mass="30213">MIYRILIIEDEAPARKKLKRYISEVCPTSEIVAELDNVEDCKLFLKDAPELDLIFSDIELRDGNVFEVYDDISLNCPIIFATAYNDFLIHAFEANGIEYLLKPFSLDRFTKAWEKFIRLGGSGSKNSQQLMETISQLLKQSSPVPVGYKEQFAIKSATETYFIKTENIVYFQADKGVVFAFDDKNKRHIMPQSTLKEIEDFLDPQKFYKINRSEIVQKYFIIKIKRYNKNTVSIYLNSERIILRTSQNKTSDFNLWMGI</sequence>
<dbReference type="AlphaFoldDB" id="A0A2V4WTP5"/>
<dbReference type="Gene3D" id="2.40.50.1020">
    <property type="entry name" value="LytTr DNA-binding domain"/>
    <property type="match status" value="1"/>
</dbReference>
<name>A0A2V4WTP5_9FLAO</name>
<dbReference type="InterPro" id="IPR007492">
    <property type="entry name" value="LytTR_DNA-bd_dom"/>
</dbReference>
<dbReference type="Gene3D" id="3.40.50.2300">
    <property type="match status" value="1"/>
</dbReference>
<reference evidence="3 4" key="1">
    <citation type="submission" date="2018-06" db="EMBL/GenBank/DDBJ databases">
        <title>Genomic Encyclopedia of Type Strains, Phase III (KMG-III): the genomes of soil and plant-associated and newly described type strains.</title>
        <authorList>
            <person name="Whitman W."/>
        </authorList>
    </citation>
    <scope>NUCLEOTIDE SEQUENCE [LARGE SCALE GENOMIC DNA]</scope>
    <source>
        <strain evidence="3 4">CECT 7945</strain>
    </source>
</reference>
<dbReference type="SMART" id="SM00448">
    <property type="entry name" value="REC"/>
    <property type="match status" value="1"/>
</dbReference>
<dbReference type="InterPro" id="IPR011006">
    <property type="entry name" value="CheY-like_superfamily"/>
</dbReference>
<keyword evidence="1" id="KW-0597">Phosphoprotein</keyword>
<organism evidence="3 4">
    <name type="scientific">Winogradskyella epiphytica</name>
    <dbReference type="NCBI Taxonomy" id="262005"/>
    <lineage>
        <taxon>Bacteria</taxon>
        <taxon>Pseudomonadati</taxon>
        <taxon>Bacteroidota</taxon>
        <taxon>Flavobacteriia</taxon>
        <taxon>Flavobacteriales</taxon>
        <taxon>Flavobacteriaceae</taxon>
        <taxon>Winogradskyella</taxon>
    </lineage>
</organism>
<dbReference type="SMART" id="SM00850">
    <property type="entry name" value="LytTR"/>
    <property type="match status" value="1"/>
</dbReference>
<evidence type="ECO:0000313" key="3">
    <source>
        <dbReference type="EMBL" id="PYE80022.1"/>
    </source>
</evidence>
<dbReference type="EMBL" id="QJTD01000008">
    <property type="protein sequence ID" value="PYE80022.1"/>
    <property type="molecule type" value="Genomic_DNA"/>
</dbReference>
<dbReference type="PANTHER" id="PTHR37299:SF1">
    <property type="entry name" value="STAGE 0 SPORULATION PROTEIN A HOMOLOG"/>
    <property type="match status" value="1"/>
</dbReference>
<evidence type="ECO:0000256" key="1">
    <source>
        <dbReference type="PROSITE-ProRule" id="PRU00169"/>
    </source>
</evidence>
<comment type="caution">
    <text evidence="3">The sequence shown here is derived from an EMBL/GenBank/DDBJ whole genome shotgun (WGS) entry which is preliminary data.</text>
</comment>
<dbReference type="SUPFAM" id="SSF52172">
    <property type="entry name" value="CheY-like"/>
    <property type="match status" value="1"/>
</dbReference>
<evidence type="ECO:0000313" key="4">
    <source>
        <dbReference type="Proteomes" id="UP000248054"/>
    </source>
</evidence>
<accession>A0A2V4WTP5</accession>
<dbReference type="Proteomes" id="UP000248054">
    <property type="component" value="Unassembled WGS sequence"/>
</dbReference>
<dbReference type="GO" id="GO:0000156">
    <property type="term" value="F:phosphorelay response regulator activity"/>
    <property type="evidence" value="ECO:0007669"/>
    <property type="project" value="InterPro"/>
</dbReference>
<feature type="domain" description="Response regulatory" evidence="2">
    <location>
        <begin position="4"/>
        <end position="117"/>
    </location>
</feature>
<dbReference type="RefSeq" id="WP_229791303.1">
    <property type="nucleotide sequence ID" value="NZ_BMWQ01000009.1"/>
</dbReference>
<dbReference type="GO" id="GO:0003677">
    <property type="term" value="F:DNA binding"/>
    <property type="evidence" value="ECO:0007669"/>
    <property type="project" value="InterPro"/>
</dbReference>
<keyword evidence="4" id="KW-1185">Reference proteome</keyword>
<protein>
    <submittedName>
        <fullName evidence="3">LytTR family two component transcriptional regulator</fullName>
    </submittedName>
</protein>
<dbReference type="Pfam" id="PF00072">
    <property type="entry name" value="Response_reg"/>
    <property type="match status" value="1"/>
</dbReference>
<dbReference type="PROSITE" id="PS50110">
    <property type="entry name" value="RESPONSE_REGULATORY"/>
    <property type="match status" value="1"/>
</dbReference>
<dbReference type="InterPro" id="IPR046947">
    <property type="entry name" value="LytR-like"/>
</dbReference>